<dbReference type="Gene3D" id="3.20.20.70">
    <property type="entry name" value="Aldolase class I"/>
    <property type="match status" value="1"/>
</dbReference>
<reference evidence="9" key="1">
    <citation type="submission" date="2017-10" db="EMBL/GenBank/DDBJ databases">
        <authorList>
            <person name="Gaisin V.A."/>
            <person name="Rysina M.S."/>
            <person name="Grouzdev D.S."/>
        </authorList>
    </citation>
    <scope>NUCLEOTIDE SEQUENCE [LARGE SCALE GENOMIC DNA]</scope>
    <source>
        <strain evidence="9">V1</strain>
    </source>
</reference>
<keyword evidence="4 6" id="KW-0408">Iron</keyword>
<dbReference type="NCBIfam" id="TIGR04337">
    <property type="entry name" value="AmmeMemoSam_rS"/>
    <property type="match status" value="1"/>
</dbReference>
<dbReference type="AlphaFoldDB" id="A0A317T9M1"/>
<sequence>MPEKAKFYHALQAHVAQCDLCHHFCKIRDGRYGFCRTRVNRGGKLFTLNYGHPAAIGTDPVEKKPLYHFLPGSLTFSLGTYGCNFRCDNCQNWEISQKSGHDRQPPFRTAVSVVQAALARGCPSISFTYNEPTIFAEYALDIMKPARSAGLKNIWVSNGYMSDYCLDTVAPLLDAVNIDLKSMDDAFYRRTCSALQRPVLQNLKRLARSDIHLEITTLLLPGLSDSPEMLRRLADFIAVELGPETPWHLSSFVPWISWKSHDIPATTAEGTETAHAIGKKAGLAYVYDQHHHTSTLCPKCGTTIVERHRYTTIRHDKAGSCPGCGYPIVTQR</sequence>
<evidence type="ECO:0000256" key="4">
    <source>
        <dbReference type="ARBA" id="ARBA00023004"/>
    </source>
</evidence>
<dbReference type="GO" id="GO:0046872">
    <property type="term" value="F:metal ion binding"/>
    <property type="evidence" value="ECO:0007669"/>
    <property type="project" value="UniProtKB-KW"/>
</dbReference>
<dbReference type="Proteomes" id="UP000246278">
    <property type="component" value="Unassembled WGS sequence"/>
</dbReference>
<feature type="binding site" evidence="6">
    <location>
        <position position="83"/>
    </location>
    <ligand>
        <name>[4Fe-4S] cluster</name>
        <dbReference type="ChEBI" id="CHEBI:49883"/>
        <note>4Fe-4S-S-AdoMet</note>
    </ligand>
</feature>
<dbReference type="RefSeq" id="WP_110022911.1">
    <property type="nucleotide sequence ID" value="NZ_PDNZ01000003.1"/>
</dbReference>
<proteinExistence type="predicted"/>
<dbReference type="OrthoDB" id="9781783at2"/>
<protein>
    <submittedName>
        <fullName evidence="8">AmmeMemoRadiSam system radical SAM enzyme</fullName>
    </submittedName>
</protein>
<dbReference type="InterPro" id="IPR027596">
    <property type="entry name" value="AmmeMemoSam_rS"/>
</dbReference>
<name>A0A317T9M1_9CHLB</name>
<accession>A0A317T9M1</accession>
<dbReference type="PROSITE" id="PS51918">
    <property type="entry name" value="RADICAL_SAM"/>
    <property type="match status" value="1"/>
</dbReference>
<feature type="domain" description="Radical SAM core" evidence="7">
    <location>
        <begin position="68"/>
        <end position="284"/>
    </location>
</feature>
<dbReference type="PIRSF" id="PIRSF004869">
    <property type="entry name" value="PflX_prd"/>
    <property type="match status" value="1"/>
</dbReference>
<dbReference type="InterPro" id="IPR058240">
    <property type="entry name" value="rSAM_sf"/>
</dbReference>
<dbReference type="CDD" id="cd01335">
    <property type="entry name" value="Radical_SAM"/>
    <property type="match status" value="1"/>
</dbReference>
<dbReference type="GO" id="GO:0003824">
    <property type="term" value="F:catalytic activity"/>
    <property type="evidence" value="ECO:0007669"/>
    <property type="project" value="InterPro"/>
</dbReference>
<dbReference type="GO" id="GO:0051539">
    <property type="term" value="F:4 iron, 4 sulfur cluster binding"/>
    <property type="evidence" value="ECO:0007669"/>
    <property type="project" value="UniProtKB-KW"/>
</dbReference>
<evidence type="ECO:0000313" key="8">
    <source>
        <dbReference type="EMBL" id="PWW82437.1"/>
    </source>
</evidence>
<feature type="binding site" evidence="6">
    <location>
        <position position="90"/>
    </location>
    <ligand>
        <name>[4Fe-4S] cluster</name>
        <dbReference type="ChEBI" id="CHEBI:49883"/>
        <note>4Fe-4S-S-AdoMet</note>
    </ligand>
</feature>
<dbReference type="PANTHER" id="PTHR30352:SF5">
    <property type="entry name" value="PYRUVATE FORMATE-LYASE 1-ACTIVATING ENZYME"/>
    <property type="match status" value="1"/>
</dbReference>
<evidence type="ECO:0000256" key="2">
    <source>
        <dbReference type="ARBA" id="ARBA00022691"/>
    </source>
</evidence>
<keyword evidence="9" id="KW-1185">Reference proteome</keyword>
<comment type="cofactor">
    <cofactor evidence="6">
        <name>[4Fe-4S] cluster</name>
        <dbReference type="ChEBI" id="CHEBI:49883"/>
    </cofactor>
    <text evidence="6">Binds 1 [4Fe-4S] cluster. The cluster is coordinated with 3 cysteines and an exchangeable S-adenosyl-L-methionine.</text>
</comment>
<evidence type="ECO:0000256" key="1">
    <source>
        <dbReference type="ARBA" id="ARBA00022485"/>
    </source>
</evidence>
<dbReference type="SUPFAM" id="SSF102114">
    <property type="entry name" value="Radical SAM enzymes"/>
    <property type="match status" value="1"/>
</dbReference>
<keyword evidence="1" id="KW-0004">4Fe-4S</keyword>
<evidence type="ECO:0000313" key="9">
    <source>
        <dbReference type="Proteomes" id="UP000246278"/>
    </source>
</evidence>
<dbReference type="InterPro" id="IPR034457">
    <property type="entry name" value="Organic_radical-activating"/>
</dbReference>
<dbReference type="InterPro" id="IPR016431">
    <property type="entry name" value="Pyrv-formate_lyase-activ_prd"/>
</dbReference>
<feature type="binding site" evidence="6">
    <location>
        <position position="87"/>
    </location>
    <ligand>
        <name>[4Fe-4S] cluster</name>
        <dbReference type="ChEBI" id="CHEBI:49883"/>
        <note>4Fe-4S-S-AdoMet</note>
    </ligand>
</feature>
<comment type="caution">
    <text evidence="8">The sequence shown here is derived from an EMBL/GenBank/DDBJ whole genome shotgun (WGS) entry which is preliminary data.</text>
</comment>
<dbReference type="InterPro" id="IPR013785">
    <property type="entry name" value="Aldolase_TIM"/>
</dbReference>
<keyword evidence="3 6" id="KW-0479">Metal-binding</keyword>
<dbReference type="InterPro" id="IPR007197">
    <property type="entry name" value="rSAM"/>
</dbReference>
<dbReference type="SFLD" id="SFLDS00029">
    <property type="entry name" value="Radical_SAM"/>
    <property type="match status" value="1"/>
</dbReference>
<evidence type="ECO:0000256" key="3">
    <source>
        <dbReference type="ARBA" id="ARBA00022723"/>
    </source>
</evidence>
<dbReference type="PANTHER" id="PTHR30352">
    <property type="entry name" value="PYRUVATE FORMATE-LYASE-ACTIVATING ENZYME"/>
    <property type="match status" value="1"/>
</dbReference>
<gene>
    <name evidence="8" type="primary">amrS</name>
    <name evidence="8" type="ORF">CR164_05425</name>
</gene>
<keyword evidence="5 6" id="KW-0411">Iron-sulfur</keyword>
<dbReference type="EMBL" id="PDNZ01000003">
    <property type="protein sequence ID" value="PWW82437.1"/>
    <property type="molecule type" value="Genomic_DNA"/>
</dbReference>
<dbReference type="Pfam" id="PF04055">
    <property type="entry name" value="Radical_SAM"/>
    <property type="match status" value="1"/>
</dbReference>
<keyword evidence="2 6" id="KW-0949">S-adenosyl-L-methionine</keyword>
<evidence type="ECO:0000256" key="5">
    <source>
        <dbReference type="ARBA" id="ARBA00023014"/>
    </source>
</evidence>
<evidence type="ECO:0000256" key="6">
    <source>
        <dbReference type="PIRSR" id="PIRSR004869-50"/>
    </source>
</evidence>
<evidence type="ECO:0000259" key="7">
    <source>
        <dbReference type="PROSITE" id="PS51918"/>
    </source>
</evidence>
<organism evidence="8 9">
    <name type="scientific">Prosthecochloris marina</name>
    <dbReference type="NCBI Taxonomy" id="2017681"/>
    <lineage>
        <taxon>Bacteria</taxon>
        <taxon>Pseudomonadati</taxon>
        <taxon>Chlorobiota</taxon>
        <taxon>Chlorobiia</taxon>
        <taxon>Chlorobiales</taxon>
        <taxon>Chlorobiaceae</taxon>
        <taxon>Prosthecochloris</taxon>
    </lineage>
</organism>
<dbReference type="SFLD" id="SFLDG01101">
    <property type="entry name" value="Uncharacterised_Radical_SAM_Su"/>
    <property type="match status" value="1"/>
</dbReference>